<dbReference type="InterPro" id="IPR052021">
    <property type="entry name" value="Type-I_RS_S_subunit"/>
</dbReference>
<keyword evidence="4" id="KW-1185">Reference proteome</keyword>
<dbReference type="EMBL" id="NRJF01000292">
    <property type="protein sequence ID" value="RIY31314.1"/>
    <property type="molecule type" value="Genomic_DNA"/>
</dbReference>
<dbReference type="GO" id="GO:0003677">
    <property type="term" value="F:DNA binding"/>
    <property type="evidence" value="ECO:0007669"/>
    <property type="project" value="UniProtKB-KW"/>
</dbReference>
<evidence type="ECO:0000256" key="1">
    <source>
        <dbReference type="ARBA" id="ARBA00022747"/>
    </source>
</evidence>
<evidence type="ECO:0000256" key="2">
    <source>
        <dbReference type="ARBA" id="ARBA00023125"/>
    </source>
</evidence>
<evidence type="ECO:0008006" key="5">
    <source>
        <dbReference type="Google" id="ProtNLM"/>
    </source>
</evidence>
<dbReference type="SUPFAM" id="SSF116734">
    <property type="entry name" value="DNA methylase specificity domain"/>
    <property type="match status" value="1"/>
</dbReference>
<dbReference type="InterPro" id="IPR044946">
    <property type="entry name" value="Restrct_endonuc_typeI_TRD_sf"/>
</dbReference>
<keyword evidence="2" id="KW-0238">DNA-binding</keyword>
<dbReference type="RefSeq" id="WP_119535331.1">
    <property type="nucleotide sequence ID" value="NZ_NRJF01000292.1"/>
</dbReference>
<keyword evidence="1" id="KW-0680">Restriction system</keyword>
<comment type="caution">
    <text evidence="3">The sequence shown here is derived from an EMBL/GenBank/DDBJ whole genome shotgun (WGS) entry which is preliminary data.</text>
</comment>
<proteinExistence type="predicted"/>
<evidence type="ECO:0000313" key="4">
    <source>
        <dbReference type="Proteomes" id="UP000265964"/>
    </source>
</evidence>
<organism evidence="3 4">
    <name type="scientific">Psittacicella gerlachiana</name>
    <dbReference type="NCBI Taxonomy" id="2028574"/>
    <lineage>
        <taxon>Bacteria</taxon>
        <taxon>Pseudomonadati</taxon>
        <taxon>Pseudomonadota</taxon>
        <taxon>Gammaproteobacteria</taxon>
        <taxon>Pasteurellales</taxon>
        <taxon>Psittacicellaceae</taxon>
        <taxon>Psittacicella</taxon>
    </lineage>
</organism>
<dbReference type="PANTHER" id="PTHR30408">
    <property type="entry name" value="TYPE-1 RESTRICTION ENZYME ECOKI SPECIFICITY PROTEIN"/>
    <property type="match status" value="1"/>
</dbReference>
<dbReference type="AlphaFoldDB" id="A0A3A1Y5I9"/>
<sequence>MDHNINYQEIKVNKIKKLKESLLDTLFPYVDKSIPKLRFKNFSGEWKTFKLGEIVTRVTRKNKDNISQDPLTISAEHGIISQQSFFNKIVASKDLSGYYLIKKGEFAYNKSYSSGYKAGAIRRLEAYDYGCLSTLYIVFKPKDDGISDLLNNFYQSRHWENEMLGFSTEGARNHGLLNIGVNDFFKATVKLPPTNFEMIRINKLLEEVNLLLDLHKRYLNSLKLQKQALLQRMFV</sequence>
<accession>A0A3A1Y5I9</accession>
<evidence type="ECO:0000313" key="3">
    <source>
        <dbReference type="EMBL" id="RIY31314.1"/>
    </source>
</evidence>
<dbReference type="PANTHER" id="PTHR30408:SF12">
    <property type="entry name" value="TYPE I RESTRICTION ENZYME MJAVIII SPECIFICITY SUBUNIT"/>
    <property type="match status" value="1"/>
</dbReference>
<reference evidence="3 4" key="1">
    <citation type="submission" date="2017-08" db="EMBL/GenBank/DDBJ databases">
        <title>Reclassification of Bisgaard taxon 37 and 44.</title>
        <authorList>
            <person name="Christensen H."/>
        </authorList>
    </citation>
    <scope>NUCLEOTIDE SEQUENCE [LARGE SCALE GENOMIC DNA]</scope>
    <source>
        <strain evidence="3 4">EEAB3T1</strain>
    </source>
</reference>
<dbReference type="OrthoDB" id="9798929at2"/>
<gene>
    <name evidence="3" type="ORF">CKF59_07730</name>
</gene>
<dbReference type="Gene3D" id="3.90.220.20">
    <property type="entry name" value="DNA methylase specificity domains"/>
    <property type="match status" value="1"/>
</dbReference>
<protein>
    <recommendedName>
        <fullName evidence="5">Type I restriction modification DNA specificity domain-containing protein</fullName>
    </recommendedName>
</protein>
<dbReference type="Proteomes" id="UP000265964">
    <property type="component" value="Unassembled WGS sequence"/>
</dbReference>
<name>A0A3A1Y5I9_9GAMM</name>
<dbReference type="GO" id="GO:0009307">
    <property type="term" value="P:DNA restriction-modification system"/>
    <property type="evidence" value="ECO:0007669"/>
    <property type="project" value="UniProtKB-KW"/>
</dbReference>